<keyword evidence="8 16" id="KW-0472">Membrane</keyword>
<evidence type="ECO:0000256" key="4">
    <source>
        <dbReference type="ARBA" id="ARBA00022679"/>
    </source>
</evidence>
<dbReference type="NCBIfam" id="TIGR01474">
    <property type="entry name" value="ubiA_proteo"/>
    <property type="match status" value="1"/>
</dbReference>
<keyword evidence="7 16" id="KW-1133">Transmembrane helix</keyword>
<evidence type="ECO:0000256" key="7">
    <source>
        <dbReference type="ARBA" id="ARBA00022989"/>
    </source>
</evidence>
<dbReference type="EC" id="2.5.1.39" evidence="10"/>
<dbReference type="FunFam" id="1.10.357.140:FF:000003">
    <property type="entry name" value="4-hydroxybenzoate polyprenyltransferase, mitochondrial"/>
    <property type="match status" value="1"/>
</dbReference>
<evidence type="ECO:0000256" key="8">
    <source>
        <dbReference type="ARBA" id="ARBA00023136"/>
    </source>
</evidence>
<dbReference type="CDD" id="cd13959">
    <property type="entry name" value="PT_UbiA_COQ2"/>
    <property type="match status" value="1"/>
</dbReference>
<dbReference type="Pfam" id="PF01040">
    <property type="entry name" value="UbiA"/>
    <property type="match status" value="1"/>
</dbReference>
<evidence type="ECO:0000313" key="18">
    <source>
        <dbReference type="Proteomes" id="UP001445076"/>
    </source>
</evidence>
<evidence type="ECO:0000256" key="2">
    <source>
        <dbReference type="ARBA" id="ARBA00004141"/>
    </source>
</evidence>
<dbReference type="InterPro" id="IPR044878">
    <property type="entry name" value="UbiA_sf"/>
</dbReference>
<dbReference type="Proteomes" id="UP001445076">
    <property type="component" value="Unassembled WGS sequence"/>
</dbReference>
<comment type="catalytic activity">
    <reaction evidence="11">
        <text>all-trans-decaprenyl diphosphate + 4-hydroxybenzoate = 4-hydroxy-3-(all-trans-decaprenyl)benzoate + diphosphate</text>
        <dbReference type="Rhea" id="RHEA:44564"/>
        <dbReference type="ChEBI" id="CHEBI:17879"/>
        <dbReference type="ChEBI" id="CHEBI:33019"/>
        <dbReference type="ChEBI" id="CHEBI:60721"/>
        <dbReference type="ChEBI" id="CHEBI:84503"/>
        <dbReference type="EC" id="2.5.1.39"/>
    </reaction>
    <physiologicalReaction direction="left-to-right" evidence="11">
        <dbReference type="Rhea" id="RHEA:44565"/>
    </physiologicalReaction>
</comment>
<protein>
    <recommendedName>
        <fullName evidence="10">4-hydroxybenzoate polyprenyltransferase</fullName>
        <ecNumber evidence="10">2.5.1.39</ecNumber>
    </recommendedName>
    <alternativeName>
        <fullName evidence="14">Coenzyme Q biosynthesis protein 2</fullName>
    </alternativeName>
</protein>
<evidence type="ECO:0000256" key="10">
    <source>
        <dbReference type="ARBA" id="ARBA00034524"/>
    </source>
</evidence>
<name>A0AAW0W006_CHEQU</name>
<dbReference type="InterPro" id="IPR039653">
    <property type="entry name" value="Prenyltransferase"/>
</dbReference>
<evidence type="ECO:0000313" key="17">
    <source>
        <dbReference type="EMBL" id="KAK8721821.1"/>
    </source>
</evidence>
<dbReference type="PANTHER" id="PTHR11048:SF28">
    <property type="entry name" value="4-HYDROXYBENZOATE POLYPRENYLTRANSFERASE, MITOCHONDRIAL"/>
    <property type="match status" value="1"/>
</dbReference>
<evidence type="ECO:0000256" key="14">
    <source>
        <dbReference type="ARBA" id="ARBA00082604"/>
    </source>
</evidence>
<dbReference type="InterPro" id="IPR000537">
    <property type="entry name" value="UbiA_prenyltransferase"/>
</dbReference>
<feature type="region of interest" description="Disordered" evidence="15">
    <location>
        <begin position="457"/>
        <end position="477"/>
    </location>
</feature>
<evidence type="ECO:0000256" key="9">
    <source>
        <dbReference type="ARBA" id="ARBA00023229"/>
    </source>
</evidence>
<feature type="non-terminal residue" evidence="17">
    <location>
        <position position="1"/>
    </location>
</feature>
<evidence type="ECO:0000256" key="15">
    <source>
        <dbReference type="SAM" id="MobiDB-lite"/>
    </source>
</evidence>
<dbReference type="InterPro" id="IPR030470">
    <property type="entry name" value="UbiA_prenylTrfase_CS"/>
</dbReference>
<evidence type="ECO:0000256" key="5">
    <source>
        <dbReference type="ARBA" id="ARBA00022688"/>
    </source>
</evidence>
<keyword evidence="5" id="KW-0831">Ubiquinone biosynthesis</keyword>
<evidence type="ECO:0000256" key="6">
    <source>
        <dbReference type="ARBA" id="ARBA00022692"/>
    </source>
</evidence>
<dbReference type="GO" id="GO:0008299">
    <property type="term" value="P:isoprenoid biosynthetic process"/>
    <property type="evidence" value="ECO:0007669"/>
    <property type="project" value="UniProtKB-KW"/>
</dbReference>
<dbReference type="EMBL" id="JARKIK010000098">
    <property type="protein sequence ID" value="KAK8721821.1"/>
    <property type="molecule type" value="Genomic_DNA"/>
</dbReference>
<feature type="transmembrane region" description="Helical" evidence="16">
    <location>
        <begin position="185"/>
        <end position="204"/>
    </location>
</feature>
<comment type="cofactor">
    <cofactor evidence="1">
        <name>Mg(2+)</name>
        <dbReference type="ChEBI" id="CHEBI:18420"/>
    </cofactor>
</comment>
<feature type="transmembrane region" description="Helical" evidence="16">
    <location>
        <begin position="376"/>
        <end position="396"/>
    </location>
</feature>
<feature type="transmembrane region" description="Helical" evidence="16">
    <location>
        <begin position="280"/>
        <end position="299"/>
    </location>
</feature>
<dbReference type="FunFam" id="1.20.120.1780:FF:000001">
    <property type="entry name" value="4-hydroxybenzoate octaprenyltransferase"/>
    <property type="match status" value="1"/>
</dbReference>
<dbReference type="GO" id="GO:0008412">
    <property type="term" value="F:4-hydroxybenzoate polyprenyltransferase activity"/>
    <property type="evidence" value="ECO:0007669"/>
    <property type="project" value="UniProtKB-EC"/>
</dbReference>
<evidence type="ECO:0000256" key="1">
    <source>
        <dbReference type="ARBA" id="ARBA00001946"/>
    </source>
</evidence>
<gene>
    <name evidence="17" type="ORF">OTU49_012585</name>
</gene>
<dbReference type="PANTHER" id="PTHR11048">
    <property type="entry name" value="PRENYLTRANSFERASES"/>
    <property type="match status" value="1"/>
</dbReference>
<evidence type="ECO:0000256" key="12">
    <source>
        <dbReference type="ARBA" id="ARBA00050454"/>
    </source>
</evidence>
<comment type="catalytic activity">
    <reaction evidence="12">
        <text>all-trans-nonaprenyl diphosphate + 4-hydroxybenzoate = 4-hydroxy-3-(all-trans-nonaprenyl)benzoate + diphosphate</text>
        <dbReference type="Rhea" id="RHEA:17709"/>
        <dbReference type="ChEBI" id="CHEBI:17879"/>
        <dbReference type="ChEBI" id="CHEBI:33019"/>
        <dbReference type="ChEBI" id="CHEBI:58391"/>
        <dbReference type="ChEBI" id="CHEBI:84502"/>
        <dbReference type="EC" id="2.5.1.39"/>
    </reaction>
    <physiologicalReaction direction="left-to-right" evidence="12">
        <dbReference type="Rhea" id="RHEA:17710"/>
    </physiologicalReaction>
</comment>
<dbReference type="PROSITE" id="PS00943">
    <property type="entry name" value="UBIA"/>
    <property type="match status" value="1"/>
</dbReference>
<dbReference type="HAMAP" id="MF_01635">
    <property type="entry name" value="UbiA"/>
    <property type="match status" value="1"/>
</dbReference>
<dbReference type="GO" id="GO:0006744">
    <property type="term" value="P:ubiquinone biosynthetic process"/>
    <property type="evidence" value="ECO:0007669"/>
    <property type="project" value="UniProtKB-KW"/>
</dbReference>
<keyword evidence="6 16" id="KW-0812">Transmembrane</keyword>
<proteinExistence type="inferred from homology"/>
<comment type="subcellular location">
    <subcellularLocation>
        <location evidence="2">Membrane</location>
        <topology evidence="2">Multi-pass membrane protein</topology>
    </subcellularLocation>
</comment>
<reference evidence="17 18" key="1">
    <citation type="journal article" date="2024" name="BMC Genomics">
        <title>Genome assembly of redclaw crayfish (Cherax quadricarinatus) provides insights into its immune adaptation and hypoxia tolerance.</title>
        <authorList>
            <person name="Liu Z."/>
            <person name="Zheng J."/>
            <person name="Li H."/>
            <person name="Fang K."/>
            <person name="Wang S."/>
            <person name="He J."/>
            <person name="Zhou D."/>
            <person name="Weng S."/>
            <person name="Chi M."/>
            <person name="Gu Z."/>
            <person name="He J."/>
            <person name="Li F."/>
            <person name="Wang M."/>
        </authorList>
    </citation>
    <scope>NUCLEOTIDE SEQUENCE [LARGE SCALE GENOMIC DNA]</scope>
    <source>
        <strain evidence="17">ZL_2023a</strain>
    </source>
</reference>
<dbReference type="GO" id="GO:0005743">
    <property type="term" value="C:mitochondrial inner membrane"/>
    <property type="evidence" value="ECO:0007669"/>
    <property type="project" value="TreeGrafter"/>
</dbReference>
<comment type="catalytic activity">
    <reaction evidence="13">
        <text>an all-trans-polyprenyl diphosphate + 4-hydroxybenzoate = a 4-hydroxy-3-(all-trans-polyprenyl)benzoate + diphosphate</text>
        <dbReference type="Rhea" id="RHEA:44504"/>
        <dbReference type="Rhea" id="RHEA-COMP:9514"/>
        <dbReference type="Rhea" id="RHEA-COMP:9564"/>
        <dbReference type="ChEBI" id="CHEBI:17879"/>
        <dbReference type="ChEBI" id="CHEBI:33019"/>
        <dbReference type="ChEBI" id="CHEBI:58914"/>
        <dbReference type="ChEBI" id="CHEBI:78396"/>
        <dbReference type="EC" id="2.5.1.39"/>
    </reaction>
    <physiologicalReaction direction="left-to-right" evidence="13">
        <dbReference type="Rhea" id="RHEA:44505"/>
    </physiologicalReaction>
</comment>
<keyword evidence="4" id="KW-0808">Transferase</keyword>
<evidence type="ECO:0000256" key="16">
    <source>
        <dbReference type="SAM" id="Phobius"/>
    </source>
</evidence>
<evidence type="ECO:0000256" key="13">
    <source>
        <dbReference type="ARBA" id="ARBA00051182"/>
    </source>
</evidence>
<dbReference type="Gene3D" id="1.10.357.140">
    <property type="entry name" value="UbiA prenyltransferase"/>
    <property type="match status" value="1"/>
</dbReference>
<dbReference type="InterPro" id="IPR006370">
    <property type="entry name" value="HB_polyprenyltransferase-like"/>
</dbReference>
<comment type="similarity">
    <text evidence="3">Belongs to the UbiA prenyltransferase family.</text>
</comment>
<dbReference type="Gene3D" id="1.20.120.1780">
    <property type="entry name" value="UbiA prenyltransferase"/>
    <property type="match status" value="1"/>
</dbReference>
<organism evidence="17 18">
    <name type="scientific">Cherax quadricarinatus</name>
    <name type="common">Australian red claw crayfish</name>
    <dbReference type="NCBI Taxonomy" id="27406"/>
    <lineage>
        <taxon>Eukaryota</taxon>
        <taxon>Metazoa</taxon>
        <taxon>Ecdysozoa</taxon>
        <taxon>Arthropoda</taxon>
        <taxon>Crustacea</taxon>
        <taxon>Multicrustacea</taxon>
        <taxon>Malacostraca</taxon>
        <taxon>Eumalacostraca</taxon>
        <taxon>Eucarida</taxon>
        <taxon>Decapoda</taxon>
        <taxon>Pleocyemata</taxon>
        <taxon>Astacidea</taxon>
        <taxon>Parastacoidea</taxon>
        <taxon>Parastacidae</taxon>
        <taxon>Cherax</taxon>
    </lineage>
</organism>
<evidence type="ECO:0000256" key="11">
    <source>
        <dbReference type="ARBA" id="ARBA00049890"/>
    </source>
</evidence>
<keyword evidence="18" id="KW-1185">Reference proteome</keyword>
<comment type="caution">
    <text evidence="17">The sequence shown here is derived from an EMBL/GenBank/DDBJ whole genome shotgun (WGS) entry which is preliminary data.</text>
</comment>
<accession>A0AAW0W006</accession>
<evidence type="ECO:0000256" key="3">
    <source>
        <dbReference type="ARBA" id="ARBA00005985"/>
    </source>
</evidence>
<feature type="transmembrane region" description="Helical" evidence="16">
    <location>
        <begin position="250"/>
        <end position="268"/>
    </location>
</feature>
<sequence>KTTVGNTEAATPPTFSISCECVRKGMSVLRWLVRRAPLGRSLTLVGHRRTDLLRYIARHACCAVGLRSDSGVCDCRRLAGVSPRFHSCFADWSYANGTPKRKGVIHVFEKSLQNYCAGVQVNSFSRISNSTDPQLKNIRDKRPDTVGVDLSLDYGPNPTIPQRLIQNVPKTLRGYLQLMRLDRPIGSWLLFWPCGWSIALAAPPGCLPDFSMLALFAFGTLVMRGAGCTINDMWDRDYDSKVTRTAGRPLASGTLSMFDALVCLGTQLSLGCLVLLQLNWYAVLLGASSLGLVVLYPLMKRVTYWPQLMLGFTFNWGALLGWSAVHGSCDWNVCLPLYTAGIAWTLIYDTIYAHQDKYDDVIIGIKSTALKFGETTWMWLSGFGILMTSGLLLTGYSAHLAWPYYLAVTATAAHIAKQVWTLDINNPSDCGQKFRANRHIGLLLFAGIIGGTLLKSRHTSTDNPEDNPGTPKTSQNN</sequence>
<keyword evidence="9" id="KW-0414">Isoprene biosynthesis</keyword>
<dbReference type="AlphaFoldDB" id="A0AAW0W006"/>